<feature type="transmembrane region" description="Helical" evidence="11">
    <location>
        <begin position="917"/>
        <end position="938"/>
    </location>
</feature>
<dbReference type="InterPro" id="IPR023214">
    <property type="entry name" value="HAD_sf"/>
</dbReference>
<feature type="transmembrane region" description="Helical" evidence="11">
    <location>
        <begin position="409"/>
        <end position="433"/>
    </location>
</feature>
<dbReference type="Proteomes" id="UP000186391">
    <property type="component" value="Unassembled WGS sequence"/>
</dbReference>
<comment type="caution">
    <text evidence="13">The sequence shown here is derived from an EMBL/GenBank/DDBJ whole genome shotgun (WGS) entry which is preliminary data.</text>
</comment>
<dbReference type="InterPro" id="IPR001757">
    <property type="entry name" value="P_typ_ATPase"/>
</dbReference>
<dbReference type="GO" id="GO:0046872">
    <property type="term" value="F:metal ion binding"/>
    <property type="evidence" value="ECO:0007669"/>
    <property type="project" value="UniProtKB-KW"/>
</dbReference>
<name>A0A1U7H2N6_9CYAN</name>
<dbReference type="NCBIfam" id="TIGR01494">
    <property type="entry name" value="ATPase_P-type"/>
    <property type="match status" value="2"/>
</dbReference>
<protein>
    <submittedName>
        <fullName evidence="13">ATPase</fullName>
    </submittedName>
</protein>
<evidence type="ECO:0000256" key="5">
    <source>
        <dbReference type="ARBA" id="ARBA00022723"/>
    </source>
</evidence>
<feature type="transmembrane region" description="Helical" evidence="11">
    <location>
        <begin position="958"/>
        <end position="979"/>
    </location>
</feature>
<dbReference type="Pfam" id="PF00689">
    <property type="entry name" value="Cation_ATPase_C"/>
    <property type="match status" value="1"/>
</dbReference>
<comment type="subcellular location">
    <subcellularLocation>
        <location evidence="1">Cell membrane</location>
        <topology evidence="1">Multi-pass membrane protein</topology>
    </subcellularLocation>
</comment>
<comment type="similarity">
    <text evidence="2">Belongs to the cation transport ATPase (P-type) (TC 3.A.3) family. Type IIA subfamily.</text>
</comment>
<feature type="domain" description="Cation-transporting P-type ATPase N-terminal" evidence="12">
    <location>
        <begin position="136"/>
        <end position="210"/>
    </location>
</feature>
<dbReference type="GO" id="GO:1990573">
    <property type="term" value="P:potassium ion import across plasma membrane"/>
    <property type="evidence" value="ECO:0007669"/>
    <property type="project" value="TreeGrafter"/>
</dbReference>
<dbReference type="PRINTS" id="PR00120">
    <property type="entry name" value="HATPASE"/>
</dbReference>
<dbReference type="GO" id="GO:0005524">
    <property type="term" value="F:ATP binding"/>
    <property type="evidence" value="ECO:0007669"/>
    <property type="project" value="UniProtKB-KW"/>
</dbReference>
<evidence type="ECO:0000256" key="4">
    <source>
        <dbReference type="ARBA" id="ARBA00022692"/>
    </source>
</evidence>
<dbReference type="InterPro" id="IPR036412">
    <property type="entry name" value="HAD-like_sf"/>
</dbReference>
<evidence type="ECO:0000256" key="10">
    <source>
        <dbReference type="ARBA" id="ARBA00023136"/>
    </source>
</evidence>
<organism evidence="13 14">
    <name type="scientific">Fischerella major NIES-592</name>
    <dbReference type="NCBI Taxonomy" id="210994"/>
    <lineage>
        <taxon>Bacteria</taxon>
        <taxon>Bacillati</taxon>
        <taxon>Cyanobacteriota</taxon>
        <taxon>Cyanophyceae</taxon>
        <taxon>Nostocales</taxon>
        <taxon>Hapalosiphonaceae</taxon>
        <taxon>Fischerella</taxon>
    </lineage>
</organism>
<dbReference type="InterPro" id="IPR018303">
    <property type="entry name" value="ATPase_P-typ_P_site"/>
</dbReference>
<evidence type="ECO:0000313" key="13">
    <source>
        <dbReference type="EMBL" id="OKH15409.1"/>
    </source>
</evidence>
<keyword evidence="10 11" id="KW-0472">Membrane</keyword>
<dbReference type="GO" id="GO:1902600">
    <property type="term" value="P:proton transmembrane transport"/>
    <property type="evidence" value="ECO:0007669"/>
    <property type="project" value="TreeGrafter"/>
</dbReference>
<feature type="transmembrane region" description="Helical" evidence="11">
    <location>
        <begin position="893"/>
        <end position="911"/>
    </location>
</feature>
<dbReference type="InterPro" id="IPR004014">
    <property type="entry name" value="ATPase_P-typ_cation-transptr_N"/>
</dbReference>
<evidence type="ECO:0000256" key="7">
    <source>
        <dbReference type="ARBA" id="ARBA00022840"/>
    </source>
</evidence>
<accession>A0A1U7H2N6</accession>
<dbReference type="GO" id="GO:0036376">
    <property type="term" value="P:sodium ion export across plasma membrane"/>
    <property type="evidence" value="ECO:0007669"/>
    <property type="project" value="TreeGrafter"/>
</dbReference>
<dbReference type="GO" id="GO:0005886">
    <property type="term" value="C:plasma membrane"/>
    <property type="evidence" value="ECO:0007669"/>
    <property type="project" value="UniProtKB-SubCell"/>
</dbReference>
<dbReference type="Pfam" id="PF00690">
    <property type="entry name" value="Cation_ATPase_N"/>
    <property type="match status" value="1"/>
</dbReference>
<dbReference type="SUPFAM" id="SSF81653">
    <property type="entry name" value="Calcium ATPase, transduction domain A"/>
    <property type="match status" value="1"/>
</dbReference>
<sequence length="1060" mass="114239">MNNHCNVSRRSRDALVRALHTAVEGRARYKINGLQGSEALKKYLELKLSEAQGITQVSANTSTGNVLVFYRPGHSVLALAAQIERLVIEYVKQSHSSIAEAAKKINRFQKKPKNLPASNKKSHQLTASTQEQEIATWHLKETDAVITELKTSQVSGLTTKKAQEKLKKYGPNALPEADPRSGLSMFVDQFKSLPVGLLAVAAGVSVATGGLVDALVIIGVVVINAAIGYATESNSEKVIRSLKNLVNPTAFVLRDGKIVEISAQEIVIGDILILKPGSYVPADARLLEARRLSIDESALTGESMPVSKSAQTLVGDNIPLGDRTNMVYMGTLVTGGQGTAVVVATGKYTEMGKIQMMVTEATLPETPMEKQLDQAGSQLVMVSGAVCVLFFGIGLWRGNTLLQMLKSSISLAVAAVPEGLPTVATTTLALGIANMRKHNVLIRRLDAVETLGSVQTICMDKTGTITANRMTVVELCTDNKCIQASADQLLLGNETVNPYENEQLLKLIHVLTLCNESEVEKEGDEYTIRGSATENALIDVAIKAGVNVASLRANYPRLKINHRSQERNYMVTLHATPDEQQKLIAVKGSPSEVLSLCSWQIQNGEKVPLTEADRQAIENDNDDMAGKALRVLGAAYQLDDSETIHTRDLIWLGLVGMIDPIRNGVQGLMEDFHQAGIDTVMITGDQSPTAYAIGKELNLSKGEQLQILDSTHLNNLEPEVMKGLCDRVHVFARISPANKLQVVQALQSSGKVVAMTGDGINDAPALKAADVGIAMGHTGTDVAREVADVILEDDNLETMIIAVSHGRTIYNNIRKSVHYLLSTNASEIMVMLAATTAGIGHPLTAIQLLWVNLVSDIFPALALAMEAPEPDVLLTPPRDPKEPIIRNADFGRILVESAALSASALAAYWYGISRYGFGPQASTIGFMSLTMAQLLHTFTCRSQTHTIFSKQKLPPNKYLNMAIGGSFVLQILAAIVPGLKGLLQISPINFVDTAVIGSSAVLPFLFNEGRKEIATRYLRGNHNFPRLLAGSQDDSATSPVLEAAQQQEVELETTAVVVSS</sequence>
<gene>
    <name evidence="13" type="ORF">NIES592_04725</name>
</gene>
<dbReference type="Gene3D" id="2.70.150.10">
    <property type="entry name" value="Calcium-transporting ATPase, cytoplasmic transduction domain A"/>
    <property type="match status" value="1"/>
</dbReference>
<reference evidence="13 14" key="1">
    <citation type="submission" date="2016-11" db="EMBL/GenBank/DDBJ databases">
        <title>Draft Genome Sequences of Nine Cyanobacterial Strains from Diverse Habitats.</title>
        <authorList>
            <person name="Zhu T."/>
            <person name="Hou S."/>
            <person name="Lu X."/>
            <person name="Hess W.R."/>
        </authorList>
    </citation>
    <scope>NUCLEOTIDE SEQUENCE [LARGE SCALE GENOMIC DNA]</scope>
    <source>
        <strain evidence="13 14">NIES-592</strain>
    </source>
</reference>
<keyword evidence="5" id="KW-0479">Metal-binding</keyword>
<feature type="transmembrane region" description="Helical" evidence="11">
    <location>
        <begin position="379"/>
        <end position="397"/>
    </location>
</feature>
<keyword evidence="8" id="KW-1278">Translocase</keyword>
<dbReference type="AlphaFoldDB" id="A0A1U7H2N6"/>
<dbReference type="SFLD" id="SFLDF00027">
    <property type="entry name" value="p-type_atpase"/>
    <property type="match status" value="1"/>
</dbReference>
<dbReference type="SUPFAM" id="SSF81665">
    <property type="entry name" value="Calcium ATPase, transmembrane domain M"/>
    <property type="match status" value="1"/>
</dbReference>
<dbReference type="OrthoDB" id="499468at2"/>
<feature type="transmembrane region" description="Helical" evidence="11">
    <location>
        <begin position="985"/>
        <end position="1006"/>
    </location>
</feature>
<dbReference type="PRINTS" id="PR00119">
    <property type="entry name" value="CATATPASE"/>
</dbReference>
<proteinExistence type="inferred from homology"/>
<dbReference type="Gene3D" id="1.20.1110.10">
    <property type="entry name" value="Calcium-transporting ATPase, transmembrane domain"/>
    <property type="match status" value="1"/>
</dbReference>
<evidence type="ECO:0000256" key="2">
    <source>
        <dbReference type="ARBA" id="ARBA00005675"/>
    </source>
</evidence>
<dbReference type="InterPro" id="IPR006068">
    <property type="entry name" value="ATPase_P-typ_cation-transptr_C"/>
</dbReference>
<dbReference type="InterPro" id="IPR044492">
    <property type="entry name" value="P_typ_ATPase_HD_dom"/>
</dbReference>
<dbReference type="GO" id="GO:0016887">
    <property type="term" value="F:ATP hydrolysis activity"/>
    <property type="evidence" value="ECO:0007669"/>
    <property type="project" value="InterPro"/>
</dbReference>
<dbReference type="RefSeq" id="WP_073555075.1">
    <property type="nucleotide sequence ID" value="NZ_MRCA01000002.1"/>
</dbReference>
<evidence type="ECO:0000256" key="6">
    <source>
        <dbReference type="ARBA" id="ARBA00022741"/>
    </source>
</evidence>
<dbReference type="SMART" id="SM00831">
    <property type="entry name" value="Cation_ATPase_N"/>
    <property type="match status" value="1"/>
</dbReference>
<evidence type="ECO:0000256" key="8">
    <source>
        <dbReference type="ARBA" id="ARBA00022967"/>
    </source>
</evidence>
<keyword evidence="4 11" id="KW-0812">Transmembrane</keyword>
<dbReference type="SUPFAM" id="SSF81660">
    <property type="entry name" value="Metal cation-transporting ATPase, ATP-binding domain N"/>
    <property type="match status" value="1"/>
</dbReference>
<dbReference type="SFLD" id="SFLDG00002">
    <property type="entry name" value="C1.7:_P-type_atpase_like"/>
    <property type="match status" value="1"/>
</dbReference>
<dbReference type="Gene3D" id="3.40.1110.10">
    <property type="entry name" value="Calcium-transporting ATPase, cytoplasmic domain N"/>
    <property type="match status" value="1"/>
</dbReference>
<dbReference type="GO" id="GO:0006883">
    <property type="term" value="P:intracellular sodium ion homeostasis"/>
    <property type="evidence" value="ECO:0007669"/>
    <property type="project" value="TreeGrafter"/>
</dbReference>
<dbReference type="PANTHER" id="PTHR43294">
    <property type="entry name" value="SODIUM/POTASSIUM-TRANSPORTING ATPASE SUBUNIT ALPHA"/>
    <property type="match status" value="1"/>
</dbReference>
<keyword evidence="6" id="KW-0547">Nucleotide-binding</keyword>
<dbReference type="PROSITE" id="PS00154">
    <property type="entry name" value="ATPASE_E1_E2"/>
    <property type="match status" value="1"/>
</dbReference>
<dbReference type="InterPro" id="IPR059000">
    <property type="entry name" value="ATPase_P-type_domA"/>
</dbReference>
<keyword evidence="3" id="KW-1003">Cell membrane</keyword>
<evidence type="ECO:0000256" key="9">
    <source>
        <dbReference type="ARBA" id="ARBA00022989"/>
    </source>
</evidence>
<dbReference type="InterPro" id="IPR023298">
    <property type="entry name" value="ATPase_P-typ_TM_dom_sf"/>
</dbReference>
<evidence type="ECO:0000256" key="11">
    <source>
        <dbReference type="SAM" id="Phobius"/>
    </source>
</evidence>
<dbReference type="FunFam" id="2.70.150.10:FF:000016">
    <property type="entry name" value="Calcium-transporting P-type ATPase putative"/>
    <property type="match status" value="1"/>
</dbReference>
<dbReference type="SUPFAM" id="SSF56784">
    <property type="entry name" value="HAD-like"/>
    <property type="match status" value="1"/>
</dbReference>
<dbReference type="InterPro" id="IPR023299">
    <property type="entry name" value="ATPase_P-typ_cyto_dom_N"/>
</dbReference>
<dbReference type="PANTHER" id="PTHR43294:SF21">
    <property type="entry name" value="CATION TRANSPORTING ATPASE"/>
    <property type="match status" value="1"/>
</dbReference>
<dbReference type="GO" id="GO:0005391">
    <property type="term" value="F:P-type sodium:potassium-exchanging transporter activity"/>
    <property type="evidence" value="ECO:0007669"/>
    <property type="project" value="TreeGrafter"/>
</dbReference>
<dbReference type="Gene3D" id="3.40.50.1000">
    <property type="entry name" value="HAD superfamily/HAD-like"/>
    <property type="match status" value="1"/>
</dbReference>
<dbReference type="Pfam" id="PF00122">
    <property type="entry name" value="E1-E2_ATPase"/>
    <property type="match status" value="1"/>
</dbReference>
<dbReference type="InterPro" id="IPR008250">
    <property type="entry name" value="ATPase_P-typ_transduc_dom_A_sf"/>
</dbReference>
<dbReference type="SFLD" id="SFLDS00003">
    <property type="entry name" value="Haloacid_Dehalogenase"/>
    <property type="match status" value="1"/>
</dbReference>
<keyword evidence="7" id="KW-0067">ATP-binding</keyword>
<dbReference type="GO" id="GO:0030007">
    <property type="term" value="P:intracellular potassium ion homeostasis"/>
    <property type="evidence" value="ECO:0007669"/>
    <property type="project" value="TreeGrafter"/>
</dbReference>
<dbReference type="Pfam" id="PF19991">
    <property type="entry name" value="HMA_2"/>
    <property type="match status" value="1"/>
</dbReference>
<dbReference type="Pfam" id="PF13246">
    <property type="entry name" value="Cation_ATPase"/>
    <property type="match status" value="1"/>
</dbReference>
<evidence type="ECO:0000256" key="1">
    <source>
        <dbReference type="ARBA" id="ARBA00004651"/>
    </source>
</evidence>
<dbReference type="InterPro" id="IPR050510">
    <property type="entry name" value="Cation_transp_ATPase_P-type"/>
</dbReference>
<evidence type="ECO:0000313" key="14">
    <source>
        <dbReference type="Proteomes" id="UP000186391"/>
    </source>
</evidence>
<dbReference type="EMBL" id="MRCA01000002">
    <property type="protein sequence ID" value="OKH15409.1"/>
    <property type="molecule type" value="Genomic_DNA"/>
</dbReference>
<keyword evidence="14" id="KW-1185">Reference proteome</keyword>
<keyword evidence="9 11" id="KW-1133">Transmembrane helix</keyword>
<evidence type="ECO:0000259" key="12">
    <source>
        <dbReference type="SMART" id="SM00831"/>
    </source>
</evidence>
<evidence type="ECO:0000256" key="3">
    <source>
        <dbReference type="ARBA" id="ARBA00022475"/>
    </source>
</evidence>